<dbReference type="PANTHER" id="PTHR33406:SF6">
    <property type="entry name" value="MEMBRANE PROTEIN YDGH-RELATED"/>
    <property type="match status" value="1"/>
</dbReference>
<dbReference type="EMBL" id="CP108090">
    <property type="protein sequence ID" value="WUQ13432.1"/>
    <property type="molecule type" value="Genomic_DNA"/>
</dbReference>
<dbReference type="InterPro" id="IPR004869">
    <property type="entry name" value="MMPL_dom"/>
</dbReference>
<name>A0ABZ1TDR4_STRVG</name>
<evidence type="ECO:0000313" key="10">
    <source>
        <dbReference type="EMBL" id="WUQ13432.1"/>
    </source>
</evidence>
<dbReference type="PROSITE" id="PS50156">
    <property type="entry name" value="SSD"/>
    <property type="match status" value="1"/>
</dbReference>
<protein>
    <submittedName>
        <fullName evidence="10">MMPL family transporter</fullName>
    </submittedName>
</protein>
<reference evidence="10" key="1">
    <citation type="submission" date="2022-10" db="EMBL/GenBank/DDBJ databases">
        <title>The complete genomes of actinobacterial strains from the NBC collection.</title>
        <authorList>
            <person name="Joergensen T.S."/>
            <person name="Alvarez Arevalo M."/>
            <person name="Sterndorff E.B."/>
            <person name="Faurdal D."/>
            <person name="Vuksanovic O."/>
            <person name="Mourched A.-S."/>
            <person name="Charusanti P."/>
            <person name="Shaw S."/>
            <person name="Blin K."/>
            <person name="Weber T."/>
        </authorList>
    </citation>
    <scope>NUCLEOTIDE SEQUENCE</scope>
    <source>
        <strain evidence="10">NBC_00248</strain>
    </source>
</reference>
<keyword evidence="11" id="KW-1185">Reference proteome</keyword>
<keyword evidence="6 8" id="KW-0472">Membrane</keyword>
<dbReference type="InterPro" id="IPR000731">
    <property type="entry name" value="SSD"/>
</dbReference>
<evidence type="ECO:0000256" key="7">
    <source>
        <dbReference type="SAM" id="MobiDB-lite"/>
    </source>
</evidence>
<comment type="subcellular location">
    <subcellularLocation>
        <location evidence="1">Cell membrane</location>
        <topology evidence="1">Multi-pass membrane protein</topology>
    </subcellularLocation>
</comment>
<feature type="transmembrane region" description="Helical" evidence="8">
    <location>
        <begin position="230"/>
        <end position="254"/>
    </location>
</feature>
<comment type="similarity">
    <text evidence="2">Belongs to the resistance-nodulation-cell division (RND) (TC 2.A.6) family. MmpL subfamily.</text>
</comment>
<feature type="compositionally biased region" description="Low complexity" evidence="7">
    <location>
        <begin position="105"/>
        <end position="125"/>
    </location>
</feature>
<evidence type="ECO:0000256" key="5">
    <source>
        <dbReference type="ARBA" id="ARBA00022989"/>
    </source>
</evidence>
<accession>A0ABZ1TDR4</accession>
<evidence type="ECO:0000259" key="9">
    <source>
        <dbReference type="PROSITE" id="PS50156"/>
    </source>
</evidence>
<keyword evidence="4 8" id="KW-0812">Transmembrane</keyword>
<evidence type="ECO:0000256" key="4">
    <source>
        <dbReference type="ARBA" id="ARBA00022692"/>
    </source>
</evidence>
<evidence type="ECO:0000256" key="8">
    <source>
        <dbReference type="SAM" id="Phobius"/>
    </source>
</evidence>
<feature type="transmembrane region" description="Helical" evidence="8">
    <location>
        <begin position="309"/>
        <end position="330"/>
    </location>
</feature>
<evidence type="ECO:0000256" key="1">
    <source>
        <dbReference type="ARBA" id="ARBA00004651"/>
    </source>
</evidence>
<feature type="region of interest" description="Disordered" evidence="7">
    <location>
        <begin position="712"/>
        <end position="734"/>
    </location>
</feature>
<feature type="domain" description="SSD" evidence="9">
    <location>
        <begin position="252"/>
        <end position="363"/>
    </location>
</feature>
<organism evidence="10 11">
    <name type="scientific">Streptomyces virginiae</name>
    <name type="common">Streptomyces cinnamonensis</name>
    <dbReference type="NCBI Taxonomy" id="1961"/>
    <lineage>
        <taxon>Bacteria</taxon>
        <taxon>Bacillati</taxon>
        <taxon>Actinomycetota</taxon>
        <taxon>Actinomycetes</taxon>
        <taxon>Kitasatosporales</taxon>
        <taxon>Streptomycetaceae</taxon>
        <taxon>Streptomyces</taxon>
    </lineage>
</organism>
<dbReference type="Pfam" id="PF03176">
    <property type="entry name" value="MMPL"/>
    <property type="match status" value="2"/>
</dbReference>
<evidence type="ECO:0000256" key="2">
    <source>
        <dbReference type="ARBA" id="ARBA00010157"/>
    </source>
</evidence>
<feature type="transmembrane region" description="Helical" evidence="8">
    <location>
        <begin position="668"/>
        <end position="691"/>
    </location>
</feature>
<feature type="transmembrane region" description="Helical" evidence="8">
    <location>
        <begin position="598"/>
        <end position="618"/>
    </location>
</feature>
<keyword evidence="5 8" id="KW-1133">Transmembrane helix</keyword>
<feature type="transmembrane region" description="Helical" evidence="8">
    <location>
        <begin position="342"/>
        <end position="364"/>
    </location>
</feature>
<proteinExistence type="inferred from homology"/>
<dbReference type="Gene3D" id="1.20.1640.10">
    <property type="entry name" value="Multidrug efflux transporter AcrB transmembrane domain"/>
    <property type="match status" value="2"/>
</dbReference>
<dbReference type="RefSeq" id="WP_328962404.1">
    <property type="nucleotide sequence ID" value="NZ_CP108090.1"/>
</dbReference>
<evidence type="ECO:0000313" key="11">
    <source>
        <dbReference type="Proteomes" id="UP001432039"/>
    </source>
</evidence>
<feature type="transmembrane region" description="Helical" evidence="8">
    <location>
        <begin position="12"/>
        <end position="33"/>
    </location>
</feature>
<feature type="transmembrane region" description="Helical" evidence="8">
    <location>
        <begin position="202"/>
        <end position="223"/>
    </location>
</feature>
<sequence>MGQTGRTAGYGRVIPWAVLVLWVVAIAVAGSFAGKLADVQRDRPADYLPSGADSTRVARLQEELPGGEATGVLLVYHRDGGLTAADRVTAERQVAAVTVPAGTAAGTAGTASAAPKAGSATSPASLAASKDPRDFAATLHGPGVPSADGTTLMYAVSTTAPGTDDTAKKAFVEAVRAHARGADGLTVRVGGDGAVDVDAKEVFGSIDGTLMLATGLVVALLLILTYRSPVLWLVPLVVVGAGAVCARAAVYGLASGFGLTVTSQSAGIMTVLVFGAGTDYALLLVARYRDELRRTPLPYDAMRSALRGCGPALLASCGTVVAGLACLLAADLNNIRGLGPVGAVGVLCALIAMTTLLPAILVLLGRRVFWPLIPAYGSEPKQGGPGVFAAMGSSAGRRPVAVLVTGVVLLGALALGVFQLPGALKREDSFTAKPESIAAMATLAEAFPDRGTRPIEVMAPTGAADRILAEARSVEGVAGAERGRSGGGWTEIAVTAGAPPESAAESAAIERLRAALDGAHVGGASARQLDLATTNAHDRLLVIPLVLASVLLVLVLLLRSLVAPLLLVAAVVLVWGAALGLGGLVFGPVFGFTGVDPGLPLLTFVFLVALGVDYGIFLMHRTREETRAGAEPARAALTALRTTGAVIASAGIVLAATFAVLASLPLVMFVELGTVVAVGVVLDTFLVRTYLVTSASVLLGRTVWWPGRPAGPSAPAAAPAVAPPPASDLVAERR</sequence>
<feature type="region of interest" description="Disordered" evidence="7">
    <location>
        <begin position="105"/>
        <end position="127"/>
    </location>
</feature>
<evidence type="ECO:0000256" key="3">
    <source>
        <dbReference type="ARBA" id="ARBA00022475"/>
    </source>
</evidence>
<keyword evidence="3" id="KW-1003">Cell membrane</keyword>
<dbReference type="Proteomes" id="UP001432039">
    <property type="component" value="Chromosome"/>
</dbReference>
<feature type="transmembrane region" description="Helical" evidence="8">
    <location>
        <begin position="400"/>
        <end position="420"/>
    </location>
</feature>
<gene>
    <name evidence="10" type="ORF">OG517_19410</name>
</gene>
<dbReference type="PANTHER" id="PTHR33406">
    <property type="entry name" value="MEMBRANE PROTEIN MJ1562-RELATED"/>
    <property type="match status" value="1"/>
</dbReference>
<dbReference type="SUPFAM" id="SSF82866">
    <property type="entry name" value="Multidrug efflux transporter AcrB transmembrane domain"/>
    <property type="match status" value="2"/>
</dbReference>
<evidence type="ECO:0000256" key="6">
    <source>
        <dbReference type="ARBA" id="ARBA00023136"/>
    </source>
</evidence>
<feature type="transmembrane region" description="Helical" evidence="8">
    <location>
        <begin position="266"/>
        <end position="288"/>
    </location>
</feature>
<feature type="transmembrane region" description="Helical" evidence="8">
    <location>
        <begin position="639"/>
        <end position="662"/>
    </location>
</feature>
<feature type="transmembrane region" description="Helical" evidence="8">
    <location>
        <begin position="565"/>
        <end position="586"/>
    </location>
</feature>
<feature type="transmembrane region" description="Helical" evidence="8">
    <location>
        <begin position="540"/>
        <end position="558"/>
    </location>
</feature>
<dbReference type="InterPro" id="IPR050545">
    <property type="entry name" value="Mycobact_MmpL"/>
</dbReference>